<gene>
    <name evidence="2" type="ORF">LTR82_005414</name>
</gene>
<feature type="region of interest" description="Disordered" evidence="1">
    <location>
        <begin position="262"/>
        <end position="284"/>
    </location>
</feature>
<feature type="region of interest" description="Disordered" evidence="1">
    <location>
        <begin position="1"/>
        <end position="20"/>
    </location>
</feature>
<feature type="compositionally biased region" description="Basic residues" evidence="1">
    <location>
        <begin position="824"/>
        <end position="835"/>
    </location>
</feature>
<proteinExistence type="predicted"/>
<name>A0AAN6FVP6_9PEZI</name>
<feature type="region of interest" description="Disordered" evidence="1">
    <location>
        <begin position="578"/>
        <end position="642"/>
    </location>
</feature>
<feature type="compositionally biased region" description="Low complexity" evidence="1">
    <location>
        <begin position="701"/>
        <end position="710"/>
    </location>
</feature>
<feature type="compositionally biased region" description="Low complexity" evidence="1">
    <location>
        <begin position="586"/>
        <end position="629"/>
    </location>
</feature>
<feature type="region of interest" description="Disordered" evidence="1">
    <location>
        <begin position="668"/>
        <end position="799"/>
    </location>
</feature>
<evidence type="ECO:0000313" key="2">
    <source>
        <dbReference type="EMBL" id="KAK0323667.1"/>
    </source>
</evidence>
<feature type="region of interest" description="Disordered" evidence="1">
    <location>
        <begin position="812"/>
        <end position="882"/>
    </location>
</feature>
<feature type="compositionally biased region" description="Polar residues" evidence="1">
    <location>
        <begin position="414"/>
        <end position="425"/>
    </location>
</feature>
<evidence type="ECO:0000256" key="1">
    <source>
        <dbReference type="SAM" id="MobiDB-lite"/>
    </source>
</evidence>
<dbReference type="EMBL" id="JASUXU010000012">
    <property type="protein sequence ID" value="KAK0323667.1"/>
    <property type="molecule type" value="Genomic_DNA"/>
</dbReference>
<accession>A0AAN6FVP6</accession>
<feature type="compositionally biased region" description="Low complexity" evidence="1">
    <location>
        <begin position="718"/>
        <end position="784"/>
    </location>
</feature>
<feature type="compositionally biased region" description="Gly residues" evidence="1">
    <location>
        <begin position="839"/>
        <end position="874"/>
    </location>
</feature>
<dbReference type="AlphaFoldDB" id="A0AAN6FVP6"/>
<dbReference type="Proteomes" id="UP001168146">
    <property type="component" value="Unassembled WGS sequence"/>
</dbReference>
<organism evidence="2 3">
    <name type="scientific">Friedmanniomyces endolithicus</name>
    <dbReference type="NCBI Taxonomy" id="329885"/>
    <lineage>
        <taxon>Eukaryota</taxon>
        <taxon>Fungi</taxon>
        <taxon>Dikarya</taxon>
        <taxon>Ascomycota</taxon>
        <taxon>Pezizomycotina</taxon>
        <taxon>Dothideomycetes</taxon>
        <taxon>Dothideomycetidae</taxon>
        <taxon>Mycosphaerellales</taxon>
        <taxon>Teratosphaeriaceae</taxon>
        <taxon>Friedmanniomyces</taxon>
    </lineage>
</organism>
<feature type="region of interest" description="Disordered" evidence="1">
    <location>
        <begin position="414"/>
        <end position="438"/>
    </location>
</feature>
<evidence type="ECO:0000313" key="3">
    <source>
        <dbReference type="Proteomes" id="UP001168146"/>
    </source>
</evidence>
<sequence>MTKKKAGAHSASADTPPPPSSLIICRNKHWRYISSFHGPWLQLPPEILESLAHQNYTMPAPRLVDPAVFYDVVNIRKAVDEAAQDSVRASTGISNTGQSGRMDYFGAPSGPAGQLSKERIFKIRQKAVKLLSKAFTLDEVAASVATMQATSTVEDVARHVLKREGSNTDAKYVHFFHEKIPSRCMEQYTPLDPLDDVIASLPSEQQGPPLRTRALVQIFKSQWDGAAADLTMALRITEEIKRTHQPNQQQLELASRMREEHEAWSKGHKDWRSVPHSKEEDQPKSLEQQLYFNRAGVYLTIACRSVHAALDGLKEYQEAQERGEANGVEAKAQAVRLEARKKVKTYAKRAMRDYLAFLSHFDYTPGLPFEITNEIMRRVYDLANGNKTPTPLPKNRLVELDNEEKEVNSVEMNGNDHSASAITKHSNPKPEPFERGEDGWPSFPSPKIHPASALFAERPPSDIPPFPNDKTLNAMLNNEPLHEAFGSREAVTYHPLLTDALHSLLLAHSLLQTSPTELLRHAHNAARLARIADGYPIFQAARSPARADWIEVLRRANNWLGLSVPWQKLCAPAPLPEAAGGWAKDSAASSSSAASSQRQSRSGSSSPTHHATALATRQRQGRQQGLQLAPREETAEQKRERIKQESIIDALSDDRVVDEESFQRAVRARERRAMEDEEGISGPLMDKRVPALAAPPPPSSSPSSVPTATSTPPPPSEPNTAVPAPNDASTPTPLTSASTPNPNPPTSTSTSTPTTSATTASPSPSSQQHTQPQPQLQQQQQPQPKRWAPDETGREYLISTDRAEAIARWIREAPLSMGAGSGTGRKRRPARKAGRKGGDGTGDGVDGNGAVNGGANGGVSGGLHGDGEVAGAGGQQEEEGPD</sequence>
<reference evidence="2" key="1">
    <citation type="submission" date="2021-12" db="EMBL/GenBank/DDBJ databases">
        <title>Black yeast isolated from Biological Soil Crust.</title>
        <authorList>
            <person name="Kurbessoian T."/>
        </authorList>
    </citation>
    <scope>NUCLEOTIDE SEQUENCE</scope>
    <source>
        <strain evidence="2">CCFEE 5208</strain>
    </source>
</reference>
<comment type="caution">
    <text evidence="2">The sequence shown here is derived from an EMBL/GenBank/DDBJ whole genome shotgun (WGS) entry which is preliminary data.</text>
</comment>
<feature type="compositionally biased region" description="Basic and acidic residues" evidence="1">
    <location>
        <begin position="630"/>
        <end position="642"/>
    </location>
</feature>
<protein>
    <submittedName>
        <fullName evidence="2">Uncharacterized protein</fullName>
    </submittedName>
</protein>